<dbReference type="OrthoDB" id="1931533at2759"/>
<gene>
    <name evidence="3" type="ORF">COLO4_33660</name>
</gene>
<reference evidence="4" key="1">
    <citation type="submission" date="2013-09" db="EMBL/GenBank/DDBJ databases">
        <title>Corchorus olitorius genome sequencing.</title>
        <authorList>
            <person name="Alam M."/>
            <person name="Haque M.S."/>
            <person name="Islam M.S."/>
            <person name="Emdad E.M."/>
            <person name="Islam M.M."/>
            <person name="Ahmed B."/>
            <person name="Halim A."/>
            <person name="Hossen Q.M.M."/>
            <person name="Hossain M.Z."/>
            <person name="Ahmed R."/>
            <person name="Khan M.M."/>
            <person name="Islam R."/>
            <person name="Rashid M.M."/>
            <person name="Khan S.A."/>
            <person name="Rahman M.S."/>
            <person name="Alam M."/>
            <person name="Yahiya A.S."/>
            <person name="Khan M.S."/>
            <person name="Azam M.S."/>
            <person name="Haque T."/>
            <person name="Lashkar M.Z.H."/>
            <person name="Akhand A.I."/>
            <person name="Morshed G."/>
            <person name="Roy S."/>
            <person name="Uddin K.S."/>
            <person name="Rabeya T."/>
            <person name="Hossain A.S."/>
            <person name="Chowdhury A."/>
            <person name="Snigdha A.R."/>
            <person name="Mortoza M.S."/>
            <person name="Matin S.A."/>
            <person name="Hoque S.M.E."/>
            <person name="Islam M.K."/>
            <person name="Roy D.K."/>
            <person name="Haider R."/>
            <person name="Moosa M.M."/>
            <person name="Elias S.M."/>
            <person name="Hasan A.M."/>
            <person name="Jahan S."/>
            <person name="Shafiuddin M."/>
            <person name="Mahmood N."/>
            <person name="Shommy N.S."/>
        </authorList>
    </citation>
    <scope>NUCLEOTIDE SEQUENCE [LARGE SCALE GENOMIC DNA]</scope>
    <source>
        <strain evidence="4">cv. O-4</strain>
    </source>
</reference>
<comment type="caution">
    <text evidence="3">The sequence shown here is derived from an EMBL/GenBank/DDBJ whole genome shotgun (WGS) entry which is preliminary data.</text>
</comment>
<evidence type="ECO:0000259" key="2">
    <source>
        <dbReference type="Pfam" id="PF14416"/>
    </source>
</evidence>
<proteinExistence type="predicted"/>
<dbReference type="Pfam" id="PF14416">
    <property type="entry name" value="PMR5N"/>
    <property type="match status" value="1"/>
</dbReference>
<dbReference type="Proteomes" id="UP000187203">
    <property type="component" value="Unassembled WGS sequence"/>
</dbReference>
<dbReference type="GO" id="GO:0016413">
    <property type="term" value="F:O-acetyltransferase activity"/>
    <property type="evidence" value="ECO:0007669"/>
    <property type="project" value="InterPro"/>
</dbReference>
<evidence type="ECO:0000313" key="4">
    <source>
        <dbReference type="Proteomes" id="UP000187203"/>
    </source>
</evidence>
<accession>A0A1R3GS65</accession>
<name>A0A1R3GS65_9ROSI</name>
<dbReference type="STRING" id="93759.A0A1R3GS65"/>
<dbReference type="InterPro" id="IPR025846">
    <property type="entry name" value="TBL_N"/>
</dbReference>
<dbReference type="EMBL" id="AWUE01021801">
    <property type="protein sequence ID" value="OMO60933.1"/>
    <property type="molecule type" value="Genomic_DNA"/>
</dbReference>
<feature type="chain" id="PRO_5012210014" description="Trichome birefringence-like N-terminal domain-containing protein" evidence="1">
    <location>
        <begin position="24"/>
        <end position="94"/>
    </location>
</feature>
<dbReference type="PANTHER" id="PTHR32285:SF42">
    <property type="entry name" value="PROTEIN TRICHOME BIREFRINGENCE-LIKE 37"/>
    <property type="match status" value="1"/>
</dbReference>
<organism evidence="3 4">
    <name type="scientific">Corchorus olitorius</name>
    <dbReference type="NCBI Taxonomy" id="93759"/>
    <lineage>
        <taxon>Eukaryota</taxon>
        <taxon>Viridiplantae</taxon>
        <taxon>Streptophyta</taxon>
        <taxon>Embryophyta</taxon>
        <taxon>Tracheophyta</taxon>
        <taxon>Spermatophyta</taxon>
        <taxon>Magnoliopsida</taxon>
        <taxon>eudicotyledons</taxon>
        <taxon>Gunneridae</taxon>
        <taxon>Pentapetalae</taxon>
        <taxon>rosids</taxon>
        <taxon>malvids</taxon>
        <taxon>Malvales</taxon>
        <taxon>Malvaceae</taxon>
        <taxon>Grewioideae</taxon>
        <taxon>Apeibeae</taxon>
        <taxon>Corchorus</taxon>
    </lineage>
</organism>
<dbReference type="InterPro" id="IPR029962">
    <property type="entry name" value="TBL"/>
</dbReference>
<evidence type="ECO:0000256" key="1">
    <source>
        <dbReference type="SAM" id="SignalP"/>
    </source>
</evidence>
<feature type="signal peptide" evidence="1">
    <location>
        <begin position="1"/>
        <end position="23"/>
    </location>
</feature>
<feature type="domain" description="Trichome birefringence-like N-terminal" evidence="2">
    <location>
        <begin position="39"/>
        <end position="91"/>
    </location>
</feature>
<dbReference type="AlphaFoldDB" id="A0A1R3GS65"/>
<protein>
    <recommendedName>
        <fullName evidence="2">Trichome birefringence-like N-terminal domain-containing protein</fullName>
    </recommendedName>
</protein>
<keyword evidence="1" id="KW-0732">Signal</keyword>
<sequence>MGAHFAIAATILVLLSLLQLLHGERQAKERKVSTAKINGCDIFKGSWVYDESYPLYQTPSCPFIEKQFDCHGNGRPDKDYLKYRWQPTSCNLPR</sequence>
<keyword evidence="4" id="KW-1185">Reference proteome</keyword>
<dbReference type="PANTHER" id="PTHR32285">
    <property type="entry name" value="PROTEIN TRICHOME BIREFRINGENCE-LIKE 9-RELATED"/>
    <property type="match status" value="1"/>
</dbReference>
<dbReference type="GO" id="GO:0005794">
    <property type="term" value="C:Golgi apparatus"/>
    <property type="evidence" value="ECO:0007669"/>
    <property type="project" value="TreeGrafter"/>
</dbReference>
<evidence type="ECO:0000313" key="3">
    <source>
        <dbReference type="EMBL" id="OMO60933.1"/>
    </source>
</evidence>